<keyword evidence="1" id="KW-0472">Membrane</keyword>
<accession>A0ABW5DFZ2</accession>
<comment type="function">
    <text evidence="1">Involved in the assembly of lipopolysaccharide (LPS) at the surface of the outer membrane.</text>
</comment>
<protein>
    <recommendedName>
        <fullName evidence="1">LPS-assembly protein LptD</fullName>
    </recommendedName>
</protein>
<dbReference type="Pfam" id="PF04453">
    <property type="entry name" value="LptD"/>
    <property type="match status" value="1"/>
</dbReference>
<gene>
    <name evidence="1" type="primary">lptD</name>
    <name evidence="3" type="ORF">ACFSMZ_09675</name>
</gene>
<keyword evidence="4" id="KW-1185">Reference proteome</keyword>
<evidence type="ECO:0000256" key="1">
    <source>
        <dbReference type="HAMAP-Rule" id="MF_01411"/>
    </source>
</evidence>
<comment type="caution">
    <text evidence="1">Lacks conserved residue(s) required for the propagation of feature annotation.</text>
</comment>
<dbReference type="InterPro" id="IPR050218">
    <property type="entry name" value="LptD"/>
</dbReference>
<dbReference type="InterPro" id="IPR020889">
    <property type="entry name" value="LipoPS_assembly_LptD"/>
</dbReference>
<comment type="subcellular location">
    <subcellularLocation>
        <location evidence="1">Cell outer membrane</location>
    </subcellularLocation>
</comment>
<name>A0ABW5DFZ2_9HYPH</name>
<proteinExistence type="inferred from homology"/>
<dbReference type="PANTHER" id="PTHR30189:SF1">
    <property type="entry name" value="LPS-ASSEMBLY PROTEIN LPTD"/>
    <property type="match status" value="1"/>
</dbReference>
<feature type="chain" id="PRO_5044907890" description="LPS-assembly protein LptD" evidence="1">
    <location>
        <begin position="21"/>
        <end position="767"/>
    </location>
</feature>
<dbReference type="EMBL" id="JBHUIR010000034">
    <property type="protein sequence ID" value="MFD2260033.1"/>
    <property type="molecule type" value="Genomic_DNA"/>
</dbReference>
<feature type="signal peptide" evidence="1">
    <location>
        <begin position="1"/>
        <end position="20"/>
    </location>
</feature>
<keyword evidence="1" id="KW-0998">Cell outer membrane</keyword>
<evidence type="ECO:0000259" key="2">
    <source>
        <dbReference type="Pfam" id="PF04453"/>
    </source>
</evidence>
<comment type="similarity">
    <text evidence="1">Belongs to the LptD family.</text>
</comment>
<dbReference type="Proteomes" id="UP001597373">
    <property type="component" value="Unassembled WGS sequence"/>
</dbReference>
<dbReference type="RefSeq" id="WP_345100657.1">
    <property type="nucleotide sequence ID" value="NZ_BAABGS010000075.1"/>
</dbReference>
<comment type="caution">
    <text evidence="3">The sequence shown here is derived from an EMBL/GenBank/DDBJ whole genome shotgun (WGS) entry which is preliminary data.</text>
</comment>
<reference evidence="4" key="1">
    <citation type="journal article" date="2019" name="Int. J. Syst. Evol. Microbiol.">
        <title>The Global Catalogue of Microorganisms (GCM) 10K type strain sequencing project: providing services to taxonomists for standard genome sequencing and annotation.</title>
        <authorList>
            <consortium name="The Broad Institute Genomics Platform"/>
            <consortium name="The Broad Institute Genome Sequencing Center for Infectious Disease"/>
            <person name="Wu L."/>
            <person name="Ma J."/>
        </authorList>
    </citation>
    <scope>NUCLEOTIDE SEQUENCE [LARGE SCALE GENOMIC DNA]</scope>
    <source>
        <strain evidence="4">KCTC 23707</strain>
    </source>
</reference>
<keyword evidence="1" id="KW-0732">Signal</keyword>
<comment type="subunit">
    <text evidence="1">Component of the lipopolysaccharide transport and assembly complex.</text>
</comment>
<dbReference type="PANTHER" id="PTHR30189">
    <property type="entry name" value="LPS-ASSEMBLY PROTEIN"/>
    <property type="match status" value="1"/>
</dbReference>
<sequence length="767" mass="84956" precursor="true">MGLLKRGLRMKAGVALIALAASLSAAGAQVEELVGEVPSGQQMVLVGDTLIYDFDNATVTAVGGVQIEYGGIRVVAQRVSYNQKTSRVVASGGVEIQDRDGNKYYAEEIDITEDFSDGFVRALRVETTERTYMAAESAERSDGNLTTFMKGVYTACEPCEENPERPPLWQIKAQRVIWDGKAKTIRFERSRFEFLGIPLAYLPYLEVADPTVKRKSGFLMPGIVGGSELGVGVKVPYYFALSPTYDLTLSVTGYTKQGFMAEAEWRQQFDNGAYTLKLAGIHQNRPDEWPSHYIDSTVENRGMIGSKGDFEINRRWKFGWDVLVQSDKNFANTYRIEGFADAVHTSTVYLTGLNDRNYFDLRAYKFDVQEYRLDTNPNARNRKQPVVLPLLDYSYTLDRSVMGGELSFDVNAQNLHRTEGMYGVKLAGLEGSDGRFTAETEWKRSFVTGGGLVLTPLLHARGDSIYTDLSADAISRIETFAGDAADIRTHYFRAMVTAGLEARWPILFSSSSSTHILEPIGQIFVRPDEPYAGRLGIPNEDAQSLVFDASTLFERDKFSGYDRIEGGTRANLGIRYSGNFGNGWSAQGIFGQSFHLAGKNSFAEPDLVNVGAYSGLETDRSDYVAMLGVTTPYGISASASARLDEETFELQRQELKVGATVSKLSASASYAFISAQPGYGFNTDRQEVSGNASLRFNENWRVFASGTYNIQENKLVRNALGFGYSDECFIYTMTFSQTRDNGQTENRFGFNISLRTLGEIGSSTFSQ</sequence>
<organism evidence="3 4">
    <name type="scientific">Chelativorans composti</name>
    <dbReference type="NCBI Taxonomy" id="768533"/>
    <lineage>
        <taxon>Bacteria</taxon>
        <taxon>Pseudomonadati</taxon>
        <taxon>Pseudomonadota</taxon>
        <taxon>Alphaproteobacteria</taxon>
        <taxon>Hyphomicrobiales</taxon>
        <taxon>Phyllobacteriaceae</taxon>
        <taxon>Chelativorans</taxon>
    </lineage>
</organism>
<dbReference type="Gene3D" id="2.60.450.10">
    <property type="entry name" value="Lipopolysaccharide (LPS) transport protein A like domain"/>
    <property type="match status" value="1"/>
</dbReference>
<evidence type="ECO:0000313" key="3">
    <source>
        <dbReference type="EMBL" id="MFD2260033.1"/>
    </source>
</evidence>
<feature type="domain" description="LptD C-terminal" evidence="2">
    <location>
        <begin position="300"/>
        <end position="679"/>
    </location>
</feature>
<evidence type="ECO:0000313" key="4">
    <source>
        <dbReference type="Proteomes" id="UP001597373"/>
    </source>
</evidence>
<dbReference type="InterPro" id="IPR007543">
    <property type="entry name" value="LptD_C"/>
</dbReference>
<dbReference type="HAMAP" id="MF_01411">
    <property type="entry name" value="LPS_assembly_LptD"/>
    <property type="match status" value="1"/>
</dbReference>